<feature type="compositionally biased region" description="Polar residues" evidence="1">
    <location>
        <begin position="12"/>
        <end position="27"/>
    </location>
</feature>
<dbReference type="InParanoid" id="E9HPC7"/>
<name>E9HPC7_DAPPU</name>
<dbReference type="eggNOG" id="KOG1807">
    <property type="taxonomic scope" value="Eukaryota"/>
</dbReference>
<organism evidence="5 6">
    <name type="scientific">Daphnia pulex</name>
    <name type="common">Water flea</name>
    <dbReference type="NCBI Taxonomy" id="6669"/>
    <lineage>
        <taxon>Eukaryota</taxon>
        <taxon>Metazoa</taxon>
        <taxon>Ecdysozoa</taxon>
        <taxon>Arthropoda</taxon>
        <taxon>Crustacea</taxon>
        <taxon>Branchiopoda</taxon>
        <taxon>Diplostraca</taxon>
        <taxon>Cladocera</taxon>
        <taxon>Anomopoda</taxon>
        <taxon>Daphniidae</taxon>
        <taxon>Daphnia</taxon>
    </lineage>
</organism>
<dbReference type="InterPro" id="IPR027417">
    <property type="entry name" value="P-loop_NTPase"/>
</dbReference>
<dbReference type="PANTHER" id="PTHR10887">
    <property type="entry name" value="DNA2/NAM7 HELICASE FAMILY"/>
    <property type="match status" value="1"/>
</dbReference>
<dbReference type="InterPro" id="IPR047187">
    <property type="entry name" value="SF1_C_Upf1"/>
</dbReference>
<dbReference type="FunFam" id="3.40.50.300:FF:001366">
    <property type="entry name" value="ATP binding protein, putative"/>
    <property type="match status" value="1"/>
</dbReference>
<dbReference type="Pfam" id="PF25396">
    <property type="entry name" value="ZNFX1"/>
    <property type="match status" value="1"/>
</dbReference>
<dbReference type="SUPFAM" id="SSF52540">
    <property type="entry name" value="P-loop containing nucleoside triphosphate hydrolases"/>
    <property type="match status" value="1"/>
</dbReference>
<dbReference type="GO" id="GO:0003723">
    <property type="term" value="F:RNA binding"/>
    <property type="evidence" value="ECO:0000318"/>
    <property type="project" value="GO_Central"/>
</dbReference>
<reference evidence="5 6" key="1">
    <citation type="journal article" date="2011" name="Science">
        <title>The ecoresponsive genome of Daphnia pulex.</title>
        <authorList>
            <person name="Colbourne J.K."/>
            <person name="Pfrender M.E."/>
            <person name="Gilbert D."/>
            <person name="Thomas W.K."/>
            <person name="Tucker A."/>
            <person name="Oakley T.H."/>
            <person name="Tokishita S."/>
            <person name="Aerts A."/>
            <person name="Arnold G.J."/>
            <person name="Basu M.K."/>
            <person name="Bauer D.J."/>
            <person name="Caceres C.E."/>
            <person name="Carmel L."/>
            <person name="Casola C."/>
            <person name="Choi J.H."/>
            <person name="Detter J.C."/>
            <person name="Dong Q."/>
            <person name="Dusheyko S."/>
            <person name="Eads B.D."/>
            <person name="Frohlich T."/>
            <person name="Geiler-Samerotte K.A."/>
            <person name="Gerlach D."/>
            <person name="Hatcher P."/>
            <person name="Jogdeo S."/>
            <person name="Krijgsveld J."/>
            <person name="Kriventseva E.V."/>
            <person name="Kultz D."/>
            <person name="Laforsch C."/>
            <person name="Lindquist E."/>
            <person name="Lopez J."/>
            <person name="Manak J.R."/>
            <person name="Muller J."/>
            <person name="Pangilinan J."/>
            <person name="Patwardhan R.P."/>
            <person name="Pitluck S."/>
            <person name="Pritham E.J."/>
            <person name="Rechtsteiner A."/>
            <person name="Rho M."/>
            <person name="Rogozin I.B."/>
            <person name="Sakarya O."/>
            <person name="Salamov A."/>
            <person name="Schaack S."/>
            <person name="Shapiro H."/>
            <person name="Shiga Y."/>
            <person name="Skalitzky C."/>
            <person name="Smith Z."/>
            <person name="Souvorov A."/>
            <person name="Sung W."/>
            <person name="Tang Z."/>
            <person name="Tsuchiya D."/>
            <person name="Tu H."/>
            <person name="Vos H."/>
            <person name="Wang M."/>
            <person name="Wolf Y.I."/>
            <person name="Yamagata H."/>
            <person name="Yamada T."/>
            <person name="Ye Y."/>
            <person name="Shaw J.R."/>
            <person name="Andrews J."/>
            <person name="Crease T.J."/>
            <person name="Tang H."/>
            <person name="Lucas S.M."/>
            <person name="Robertson H.M."/>
            <person name="Bork P."/>
            <person name="Koonin E.V."/>
            <person name="Zdobnov E.M."/>
            <person name="Grigoriev I.V."/>
            <person name="Lynch M."/>
            <person name="Boore J.L."/>
        </authorList>
    </citation>
    <scope>NUCLEOTIDE SEQUENCE [LARGE SCALE GENOMIC DNA]</scope>
</reference>
<dbReference type="InterPro" id="IPR041679">
    <property type="entry name" value="DNA2/NAM7-like_C"/>
</dbReference>
<evidence type="ECO:0000259" key="2">
    <source>
        <dbReference type="Pfam" id="PF13086"/>
    </source>
</evidence>
<protein>
    <recommendedName>
        <fullName evidence="7">NFX1-type zinc finger-containing protein 1</fullName>
    </recommendedName>
</protein>
<feature type="region of interest" description="Disordered" evidence="1">
    <location>
        <begin position="1"/>
        <end position="33"/>
    </location>
</feature>
<gene>
    <name evidence="5" type="ORF">DAPPUDRAFT_332222</name>
</gene>
<evidence type="ECO:0000313" key="5">
    <source>
        <dbReference type="EMBL" id="EFX66421.1"/>
    </source>
</evidence>
<dbReference type="PANTHER" id="PTHR10887:SF341">
    <property type="entry name" value="NFX1-TYPE ZINC FINGER-CONTAINING PROTEIN 1"/>
    <property type="match status" value="1"/>
</dbReference>
<dbReference type="OrthoDB" id="2423195at2759"/>
<feature type="domain" description="DNA2/NAM7 helicase helicase" evidence="2">
    <location>
        <begin position="301"/>
        <end position="589"/>
    </location>
</feature>
<dbReference type="OMA" id="EWIMVEA"/>
<feature type="domain" description="ZNFX1" evidence="4">
    <location>
        <begin position="112"/>
        <end position="221"/>
    </location>
</feature>
<dbReference type="EMBL" id="GL732704">
    <property type="protein sequence ID" value="EFX66421.1"/>
    <property type="molecule type" value="Genomic_DNA"/>
</dbReference>
<dbReference type="Pfam" id="PF13087">
    <property type="entry name" value="AAA_12"/>
    <property type="match status" value="1"/>
</dbReference>
<dbReference type="AlphaFoldDB" id="E9HPC7"/>
<dbReference type="GO" id="GO:0031380">
    <property type="term" value="C:nuclear RNA-directed RNA polymerase complex"/>
    <property type="evidence" value="ECO:0000318"/>
    <property type="project" value="GO_Central"/>
</dbReference>
<dbReference type="PhylomeDB" id="E9HPC7"/>
<dbReference type="CDD" id="cd18808">
    <property type="entry name" value="SF1_C_Upf1"/>
    <property type="match status" value="1"/>
</dbReference>
<dbReference type="InterPro" id="IPR057373">
    <property type="entry name" value="ZNFX1"/>
</dbReference>
<dbReference type="GO" id="GO:0031048">
    <property type="term" value="P:regulatory ncRNA-mediated heterochromatin formation"/>
    <property type="evidence" value="ECO:0000318"/>
    <property type="project" value="GO_Central"/>
</dbReference>
<dbReference type="CDD" id="cd17936">
    <property type="entry name" value="EEXXEc_NFX1"/>
    <property type="match status" value="1"/>
</dbReference>
<feature type="domain" description="DNA2/NAM7 helicase-like C-terminal" evidence="3">
    <location>
        <begin position="602"/>
        <end position="789"/>
    </location>
</feature>
<evidence type="ECO:0000259" key="4">
    <source>
        <dbReference type="Pfam" id="PF25396"/>
    </source>
</evidence>
<accession>E9HPC7</accession>
<evidence type="ECO:0008006" key="7">
    <source>
        <dbReference type="Google" id="ProtNLM"/>
    </source>
</evidence>
<evidence type="ECO:0000313" key="6">
    <source>
        <dbReference type="Proteomes" id="UP000000305"/>
    </source>
</evidence>
<dbReference type="InterPro" id="IPR045055">
    <property type="entry name" value="DNA2/NAM7-like"/>
</dbReference>
<sequence>MPGYQKAGFSLASKSKSTSNLSNMKPSTSPPPTHDFRVMHLMPLIADMLSNDDATADELLRPNSTRKPYPDIQTYLETHFRLLWADFIQPLRETIGKFCKGREQVPPVDNPNQRIHFYRNVSFIQNSFLSSVTVPDRSDSWRRYNIRFDSMPGFDWEKNKRLIYGALVCLWNAPHKVIILATVSRSDPEELEKGWLTVSIENPPHNCHDFTSKTYTMLECEVFYEPYRVVMEAYQQLQDDSFPFKDHLLGWKKDPGVPDYLLKSKVPGSQEYRITKSDGNCVTTKNVLNISTWPSASELGVNPIQRTALHAAMTRRLALIQGPPGTGKTFIGRKIIATLLDNKHLWHDSGNYVQDNARLVDKFQKGKMQDFWQSYGELWRDNRSPIVVICLTNQALDQFLEGVLKCTKKVIRVGSQSQSTLLEGYTMSVLKDNVVQDRKKYTESTFLYHKYRMNGLKKCIQDTVDEIQALTKKLNNMRKQAAQSPVGRDLAAESLKMLKLHQMEQTYRGQIREYNCIKAESEEALCRSVDVVGLTTTGAARRRDVLALLQPKIVLVEEAAQVLEPHIVASLTASCQHLIMIGDHLQLRPQCNVHKLAAKYHMDVSLFERLVKTGVPSVMLAVQHRMRPEVSRLIVPSVYSHLENHSSVLQHPVVPSINRNVFFIDHDHQEAREEGGSSYYNSHEAAMALRLAHFLCEQGVQQEKITVLVTYAAQMRAMVAHRREQYKLRSLDRVHITTVDNYQGEENDIIILSLVRNNRIKSVGFLRTPNRVCVALSRARHGLFLLGNIRLLAGSGSKLWLHVQNVLTKNGELGKELTLRCDRHHQQTVKVKLPEHFPICGIVCKLKCGAKLDCGHSCQLPCRNQCQHAVALCQQMVETLLPCGHLIKVPCSLRNNNNNNNNIGGSVDCVVDGCRRLSAPLATNFDLKAEITKLLTKYSSDESLFKAAESLLKDKSVEDQWRMYQRMYYLCLSAVFKGDLERSYSYSTVNNQPAQVKLQKEWADDLRASHQAVQVKSLEQQATAQVEGCWSVQCLKDALFQWRRLDLLRQCLTMLSVEPQSETSQTCQLLLKKAQLALQDDGRGSPAKKWTTSQENDVYALLKSVATMMEFDLTRPDVQMIMETESVEDEPPLPPDSNNLDCILSLQNMIL</sequence>
<dbReference type="Pfam" id="PF13086">
    <property type="entry name" value="AAA_11"/>
    <property type="match status" value="1"/>
</dbReference>
<evidence type="ECO:0000259" key="3">
    <source>
        <dbReference type="Pfam" id="PF13087"/>
    </source>
</evidence>
<dbReference type="FunCoup" id="E9HPC7">
    <property type="interactions" value="10"/>
</dbReference>
<proteinExistence type="predicted"/>
<dbReference type="KEGG" id="dpx:DAPPUDRAFT_332222"/>
<dbReference type="Gene3D" id="3.40.50.300">
    <property type="entry name" value="P-loop containing nucleotide triphosphate hydrolases"/>
    <property type="match status" value="2"/>
</dbReference>
<dbReference type="GO" id="GO:0004386">
    <property type="term" value="F:helicase activity"/>
    <property type="evidence" value="ECO:0007669"/>
    <property type="project" value="InterPro"/>
</dbReference>
<dbReference type="HOGENOM" id="CLU_276499_0_0_1"/>
<evidence type="ECO:0000256" key="1">
    <source>
        <dbReference type="SAM" id="MobiDB-lite"/>
    </source>
</evidence>
<keyword evidence="6" id="KW-1185">Reference proteome</keyword>
<dbReference type="Proteomes" id="UP000000305">
    <property type="component" value="Unassembled WGS sequence"/>
</dbReference>
<dbReference type="InterPro" id="IPR041677">
    <property type="entry name" value="DNA2/NAM7_AAA_11"/>
</dbReference>